<keyword evidence="3" id="KW-1185">Reference proteome</keyword>
<comment type="caution">
    <text evidence="2">The sequence shown here is derived from an EMBL/GenBank/DDBJ whole genome shotgun (WGS) entry which is preliminary data.</text>
</comment>
<keyword evidence="1" id="KW-1133">Transmembrane helix</keyword>
<dbReference type="InterPro" id="IPR055963">
    <property type="entry name" value="DUF7541"/>
</dbReference>
<dbReference type="EMBL" id="LOPV01000408">
    <property type="protein sequence ID" value="KTG21039.1"/>
    <property type="molecule type" value="Genomic_DNA"/>
</dbReference>
<dbReference type="OrthoDB" id="206484at2157"/>
<dbReference type="AlphaFoldDB" id="A0A0W1S580"/>
<dbReference type="RefSeq" id="WP_058572915.1">
    <property type="nucleotide sequence ID" value="NZ_LOPV01000408.1"/>
</dbReference>
<reference evidence="2 3" key="1">
    <citation type="submission" date="2015-12" db="EMBL/GenBank/DDBJ databases">
        <title>Haloferax profundi sp. nov. isolated from the Discovery deep brine-seawater interface in the Red Sea.</title>
        <authorList>
            <person name="Zhang G."/>
            <person name="Stingl U."/>
            <person name="Rashid M."/>
        </authorList>
    </citation>
    <scope>NUCLEOTIDE SEQUENCE [LARGE SCALE GENOMIC DNA]</scope>
    <source>
        <strain evidence="2 3">SB29</strain>
    </source>
</reference>
<proteinExistence type="predicted"/>
<dbReference type="Pfam" id="PF24396">
    <property type="entry name" value="DUF7541"/>
    <property type="match status" value="1"/>
</dbReference>
<dbReference type="Proteomes" id="UP000053157">
    <property type="component" value="Unassembled WGS sequence"/>
</dbReference>
<feature type="transmembrane region" description="Helical" evidence="1">
    <location>
        <begin position="67"/>
        <end position="87"/>
    </location>
</feature>
<evidence type="ECO:0000256" key="1">
    <source>
        <dbReference type="SAM" id="Phobius"/>
    </source>
</evidence>
<keyword evidence="1" id="KW-0472">Membrane</keyword>
<organism evidence="2 3">
    <name type="scientific">Haloferax profundi</name>
    <dbReference type="NCBI Taxonomy" id="1544718"/>
    <lineage>
        <taxon>Archaea</taxon>
        <taxon>Methanobacteriati</taxon>
        <taxon>Methanobacteriota</taxon>
        <taxon>Stenosarchaea group</taxon>
        <taxon>Halobacteria</taxon>
        <taxon>Halobacteriales</taxon>
        <taxon>Haloferacaceae</taxon>
        <taxon>Haloferax</taxon>
    </lineage>
</organism>
<name>A0A0W1S580_9EURY</name>
<gene>
    <name evidence="2" type="ORF">AUR66_02140</name>
</gene>
<protein>
    <submittedName>
        <fullName evidence="2">Cox cluster protein</fullName>
    </submittedName>
</protein>
<feature type="transmembrane region" description="Helical" evidence="1">
    <location>
        <begin position="93"/>
        <end position="114"/>
    </location>
</feature>
<accession>A0A0W1S580</accession>
<sequence length="121" mass="12850">MDEAPGLSDQYRTASPWPVFVALGIPISELGLLFDLFPLAVGGLLLFTGSVAGMLRESGYVKSTMWSLAVLAGILFVFGGVLAFTDVNLVTRGYAVIVAGVLLLVGGVVFELFVRDQRQAI</sequence>
<feature type="transmembrane region" description="Helical" evidence="1">
    <location>
        <begin position="36"/>
        <end position="55"/>
    </location>
</feature>
<keyword evidence="1" id="KW-0812">Transmembrane</keyword>
<evidence type="ECO:0000313" key="2">
    <source>
        <dbReference type="EMBL" id="KTG21039.1"/>
    </source>
</evidence>
<evidence type="ECO:0000313" key="3">
    <source>
        <dbReference type="Proteomes" id="UP000053157"/>
    </source>
</evidence>